<keyword evidence="6 9" id="KW-0238">DNA-binding</keyword>
<dbReference type="Proteomes" id="UP000673821">
    <property type="component" value="Unassembled WGS sequence"/>
</dbReference>
<dbReference type="Gene3D" id="1.10.443.10">
    <property type="entry name" value="Intergrase catalytic core"/>
    <property type="match status" value="1"/>
</dbReference>
<evidence type="ECO:0000256" key="5">
    <source>
        <dbReference type="ARBA" id="ARBA00022908"/>
    </source>
</evidence>
<evidence type="ECO:0000259" key="11">
    <source>
        <dbReference type="PROSITE" id="PS51900"/>
    </source>
</evidence>
<evidence type="ECO:0000256" key="2">
    <source>
        <dbReference type="ARBA" id="ARBA00022490"/>
    </source>
</evidence>
<dbReference type="SUPFAM" id="SSF56349">
    <property type="entry name" value="DNA breaking-rejoining enzymes"/>
    <property type="match status" value="1"/>
</dbReference>
<keyword evidence="2" id="KW-0963">Cytoplasm</keyword>
<dbReference type="InterPro" id="IPR011010">
    <property type="entry name" value="DNA_brk_join_enz"/>
</dbReference>
<comment type="caution">
    <text evidence="12">The sequence shown here is derived from an EMBL/GenBank/DDBJ whole genome shotgun (WGS) entry which is preliminary data.</text>
</comment>
<keyword evidence="5" id="KW-0229">DNA integration</keyword>
<feature type="domain" description="Core-binding (CB)" evidence="11">
    <location>
        <begin position="163"/>
        <end position="256"/>
    </location>
</feature>
<evidence type="ECO:0000256" key="3">
    <source>
        <dbReference type="ARBA" id="ARBA00022618"/>
    </source>
</evidence>
<gene>
    <name evidence="12" type="primary">xerC_3</name>
    <name evidence="12" type="ORF">R69776_01649</name>
</gene>
<evidence type="ECO:0000256" key="1">
    <source>
        <dbReference type="ARBA" id="ARBA00004496"/>
    </source>
</evidence>
<name>A0ABM8QYL5_9BURK</name>
<keyword evidence="13" id="KW-1185">Reference proteome</keyword>
<evidence type="ECO:0000256" key="4">
    <source>
        <dbReference type="ARBA" id="ARBA00022829"/>
    </source>
</evidence>
<accession>A0ABM8QYL5</accession>
<comment type="subcellular location">
    <subcellularLocation>
        <location evidence="1">Cytoplasm</location>
    </subcellularLocation>
</comment>
<evidence type="ECO:0000259" key="10">
    <source>
        <dbReference type="PROSITE" id="PS51898"/>
    </source>
</evidence>
<evidence type="ECO:0000313" key="13">
    <source>
        <dbReference type="Proteomes" id="UP000673821"/>
    </source>
</evidence>
<dbReference type="InterPro" id="IPR044068">
    <property type="entry name" value="CB"/>
</dbReference>
<keyword evidence="4" id="KW-0159">Chromosome partition</keyword>
<evidence type="ECO:0000256" key="6">
    <source>
        <dbReference type="ARBA" id="ARBA00023125"/>
    </source>
</evidence>
<protein>
    <submittedName>
        <fullName evidence="12">Tyrosine recombinase XerC</fullName>
    </submittedName>
</protein>
<dbReference type="Gene3D" id="1.10.150.130">
    <property type="match status" value="1"/>
</dbReference>
<dbReference type="PROSITE" id="PS51900">
    <property type="entry name" value="CB"/>
    <property type="match status" value="1"/>
</dbReference>
<organism evidence="12 13">
    <name type="scientific">Paraburkholderia nemoris</name>
    <dbReference type="NCBI Taxonomy" id="2793076"/>
    <lineage>
        <taxon>Bacteria</taxon>
        <taxon>Pseudomonadati</taxon>
        <taxon>Pseudomonadota</taxon>
        <taxon>Betaproteobacteria</taxon>
        <taxon>Burkholderiales</taxon>
        <taxon>Burkholderiaceae</taxon>
        <taxon>Paraburkholderia</taxon>
    </lineage>
</organism>
<dbReference type="InterPro" id="IPR050090">
    <property type="entry name" value="Tyrosine_recombinase_XerCD"/>
</dbReference>
<dbReference type="InterPro" id="IPR002104">
    <property type="entry name" value="Integrase_catalytic"/>
</dbReference>
<evidence type="ECO:0000313" key="12">
    <source>
        <dbReference type="EMBL" id="CAE6723566.1"/>
    </source>
</evidence>
<sequence length="497" mass="54587">MKPADWIDGGMTPPRRLPADTDAALAYLADTLGHVVYTRWTLATIRSRYPSLAEAKVAHPAVMRQLLDHAVVIAYWDRGLVRTSAIDDAPTPEVVLQRVLRTHRRRFKLSSEAGLPAATGEPIQEASRETTALATVPHLLIAWLARAGRFANVASATNTLGVGNDAQAAALFLRDRACRSPHTLRAYRTELRRLVTWCEAQQLGPLSDLTRHNLLAYRQALRKPAHDAVDDRSGPVAETTQARALAVIASLFRYWTETGYLIANPAAGLVHGGRSRASFAPQRMLPTALLAACDAWVTEATNDIDALVIARRRAIWTLYRYAGVRLVELVWSDGAQLPRLEVDCSDDSECWTLHVLGKGSKTRAIPLPALCMPILKTYRQLRGLPPQPSPYEHAALIHGLKGGSLHSSGLYDEVKAIFAASAERLEKTDHAGAMRLRSASPHWLRHGYARQLVVEHQVPLPAAQALLGHASVQTTAGYAKTDLSQLRAFVDQTFSDR</sequence>
<dbReference type="PROSITE" id="PS51898">
    <property type="entry name" value="TYR_RECOMBINASE"/>
    <property type="match status" value="1"/>
</dbReference>
<keyword evidence="7" id="KW-0233">DNA recombination</keyword>
<proteinExistence type="predicted"/>
<dbReference type="InterPro" id="IPR010998">
    <property type="entry name" value="Integrase_recombinase_N"/>
</dbReference>
<dbReference type="RefSeq" id="WP_200658410.1">
    <property type="nucleotide sequence ID" value="NZ_CAJNBH010000004.1"/>
</dbReference>
<dbReference type="EMBL" id="CAJNBH010000004">
    <property type="protein sequence ID" value="CAE6723566.1"/>
    <property type="molecule type" value="Genomic_DNA"/>
</dbReference>
<dbReference type="InterPro" id="IPR013762">
    <property type="entry name" value="Integrase-like_cat_sf"/>
</dbReference>
<keyword evidence="8" id="KW-0131">Cell cycle</keyword>
<dbReference type="CDD" id="cd00397">
    <property type="entry name" value="DNA_BRE_C"/>
    <property type="match status" value="1"/>
</dbReference>
<evidence type="ECO:0000256" key="8">
    <source>
        <dbReference type="ARBA" id="ARBA00023306"/>
    </source>
</evidence>
<feature type="domain" description="Tyr recombinase" evidence="10">
    <location>
        <begin position="284"/>
        <end position="491"/>
    </location>
</feature>
<evidence type="ECO:0000256" key="7">
    <source>
        <dbReference type="ARBA" id="ARBA00023172"/>
    </source>
</evidence>
<dbReference type="PANTHER" id="PTHR30349">
    <property type="entry name" value="PHAGE INTEGRASE-RELATED"/>
    <property type="match status" value="1"/>
</dbReference>
<dbReference type="PANTHER" id="PTHR30349:SF77">
    <property type="entry name" value="TYROSINE RECOMBINASE XERC"/>
    <property type="match status" value="1"/>
</dbReference>
<dbReference type="InterPro" id="IPR004107">
    <property type="entry name" value="Integrase_SAM-like_N"/>
</dbReference>
<dbReference type="Pfam" id="PF00589">
    <property type="entry name" value="Phage_integrase"/>
    <property type="match status" value="1"/>
</dbReference>
<reference evidence="12 13" key="1">
    <citation type="submission" date="2021-02" db="EMBL/GenBank/DDBJ databases">
        <authorList>
            <person name="Vanwijnsberghe S."/>
        </authorList>
    </citation>
    <scope>NUCLEOTIDE SEQUENCE [LARGE SCALE GENOMIC DNA]</scope>
    <source>
        <strain evidence="12 13">R-69776</strain>
    </source>
</reference>
<evidence type="ECO:0000256" key="9">
    <source>
        <dbReference type="PROSITE-ProRule" id="PRU01248"/>
    </source>
</evidence>
<keyword evidence="3" id="KW-0132">Cell division</keyword>
<dbReference type="Pfam" id="PF02899">
    <property type="entry name" value="Phage_int_SAM_1"/>
    <property type="match status" value="1"/>
</dbReference>